<dbReference type="Proteomes" id="UP000824120">
    <property type="component" value="Chromosome 11"/>
</dbReference>
<gene>
    <name evidence="2" type="ORF">H5410_055950</name>
</gene>
<proteinExistence type="predicted"/>
<feature type="region of interest" description="Disordered" evidence="1">
    <location>
        <begin position="1"/>
        <end position="77"/>
    </location>
</feature>
<keyword evidence="3" id="KW-1185">Reference proteome</keyword>
<organism evidence="2 3">
    <name type="scientific">Solanum commersonii</name>
    <name type="common">Commerson's wild potato</name>
    <name type="synonym">Commerson's nightshade</name>
    <dbReference type="NCBI Taxonomy" id="4109"/>
    <lineage>
        <taxon>Eukaryota</taxon>
        <taxon>Viridiplantae</taxon>
        <taxon>Streptophyta</taxon>
        <taxon>Embryophyta</taxon>
        <taxon>Tracheophyta</taxon>
        <taxon>Spermatophyta</taxon>
        <taxon>Magnoliopsida</taxon>
        <taxon>eudicotyledons</taxon>
        <taxon>Gunneridae</taxon>
        <taxon>Pentapetalae</taxon>
        <taxon>asterids</taxon>
        <taxon>lamiids</taxon>
        <taxon>Solanales</taxon>
        <taxon>Solanaceae</taxon>
        <taxon>Solanoideae</taxon>
        <taxon>Solaneae</taxon>
        <taxon>Solanum</taxon>
    </lineage>
</organism>
<evidence type="ECO:0000313" key="2">
    <source>
        <dbReference type="EMBL" id="KAG5575816.1"/>
    </source>
</evidence>
<name>A0A9J5WLA9_SOLCO</name>
<evidence type="ECO:0000313" key="3">
    <source>
        <dbReference type="Proteomes" id="UP000824120"/>
    </source>
</evidence>
<dbReference type="AlphaFoldDB" id="A0A9J5WLA9"/>
<dbReference type="EMBL" id="JACXVP010000011">
    <property type="protein sequence ID" value="KAG5575816.1"/>
    <property type="molecule type" value="Genomic_DNA"/>
</dbReference>
<protein>
    <submittedName>
        <fullName evidence="2">Uncharacterized protein</fullName>
    </submittedName>
</protein>
<sequence>MTLLSWLRLSPASSNDNTRGSNNPKFPDPANKNRPPQPEDYPPLRTKPMEIDQTHNHNRKDRLNQRTIHLSEPSPWK</sequence>
<evidence type="ECO:0000256" key="1">
    <source>
        <dbReference type="SAM" id="MobiDB-lite"/>
    </source>
</evidence>
<comment type="caution">
    <text evidence="2">The sequence shown here is derived from an EMBL/GenBank/DDBJ whole genome shotgun (WGS) entry which is preliminary data.</text>
</comment>
<reference evidence="2 3" key="1">
    <citation type="submission" date="2020-09" db="EMBL/GenBank/DDBJ databases">
        <title>De no assembly of potato wild relative species, Solanum commersonii.</title>
        <authorList>
            <person name="Cho K."/>
        </authorList>
    </citation>
    <scope>NUCLEOTIDE SEQUENCE [LARGE SCALE GENOMIC DNA]</scope>
    <source>
        <strain evidence="2">LZ3.2</strain>
        <tissue evidence="2">Leaf</tissue>
    </source>
</reference>
<accession>A0A9J5WLA9</accession>
<feature type="compositionally biased region" description="Polar residues" evidence="1">
    <location>
        <begin position="11"/>
        <end position="24"/>
    </location>
</feature>